<reference evidence="2" key="1">
    <citation type="submission" date="2023-01" db="EMBL/GenBank/DDBJ databases">
        <authorList>
            <person name="Van Ghelder C."/>
            <person name="Rancurel C."/>
        </authorList>
    </citation>
    <scope>NUCLEOTIDE SEQUENCE</scope>
    <source>
        <strain evidence="2">CNCM I-4278</strain>
    </source>
</reference>
<gene>
    <name evidence="2" type="ORF">PDIGIT_LOCUS2850</name>
</gene>
<evidence type="ECO:0000313" key="2">
    <source>
        <dbReference type="EMBL" id="CAI6301371.1"/>
    </source>
</evidence>
<name>A0A9W4U7Z3_9PLEO</name>
<protein>
    <submittedName>
        <fullName evidence="2">Uncharacterized protein</fullName>
    </submittedName>
</protein>
<dbReference type="EMBL" id="CAOQHR010000002">
    <property type="protein sequence ID" value="CAI6301371.1"/>
    <property type="molecule type" value="Genomic_DNA"/>
</dbReference>
<accession>A0A9W4U7Z3</accession>
<proteinExistence type="predicted"/>
<dbReference type="Proteomes" id="UP001152607">
    <property type="component" value="Unassembled WGS sequence"/>
</dbReference>
<evidence type="ECO:0000313" key="3">
    <source>
        <dbReference type="Proteomes" id="UP001152607"/>
    </source>
</evidence>
<evidence type="ECO:0000256" key="1">
    <source>
        <dbReference type="SAM" id="MobiDB-lite"/>
    </source>
</evidence>
<feature type="region of interest" description="Disordered" evidence="1">
    <location>
        <begin position="1"/>
        <end position="26"/>
    </location>
</feature>
<comment type="caution">
    <text evidence="2">The sequence shown here is derived from an EMBL/GenBank/DDBJ whole genome shotgun (WGS) entry which is preliminary data.</text>
</comment>
<dbReference type="AlphaFoldDB" id="A0A9W4U7Z3"/>
<organism evidence="2 3">
    <name type="scientific">Periconia digitata</name>
    <dbReference type="NCBI Taxonomy" id="1303443"/>
    <lineage>
        <taxon>Eukaryota</taxon>
        <taxon>Fungi</taxon>
        <taxon>Dikarya</taxon>
        <taxon>Ascomycota</taxon>
        <taxon>Pezizomycotina</taxon>
        <taxon>Dothideomycetes</taxon>
        <taxon>Pleosporomycetidae</taxon>
        <taxon>Pleosporales</taxon>
        <taxon>Massarineae</taxon>
        <taxon>Periconiaceae</taxon>
        <taxon>Periconia</taxon>
    </lineage>
</organism>
<feature type="compositionally biased region" description="Polar residues" evidence="1">
    <location>
        <begin position="16"/>
        <end position="26"/>
    </location>
</feature>
<sequence>MKSLMAHLEQVHRSKPNPQISSTPRWMWPSQSRSLWRQIPIRVMGRQLGRNFPSNCWDDMWSLVSGI</sequence>
<keyword evidence="3" id="KW-1185">Reference proteome</keyword>